<dbReference type="RefSeq" id="WP_108701090.1">
    <property type="nucleotide sequence ID" value="NZ_JBHSRG010000009.1"/>
</dbReference>
<comment type="caution">
    <text evidence="1">The sequence shown here is derived from an EMBL/GenBank/DDBJ whole genome shotgun (WGS) entry which is preliminary data.</text>
</comment>
<sequence>MQPRKEQLPMVHHIARICSLSNDGVIESLLIRYPGAPKDNGAALNDIFRLTLYPDRRYREARQRLPTSLQR</sequence>
<name>A0ABW1Q072_9ENTR</name>
<accession>A0ABW1Q072</accession>
<proteinExistence type="predicted"/>
<evidence type="ECO:0000313" key="2">
    <source>
        <dbReference type="Proteomes" id="UP001596169"/>
    </source>
</evidence>
<dbReference type="Proteomes" id="UP001596169">
    <property type="component" value="Unassembled WGS sequence"/>
</dbReference>
<keyword evidence="2" id="KW-1185">Reference proteome</keyword>
<evidence type="ECO:0000313" key="1">
    <source>
        <dbReference type="EMBL" id="MFC6122294.1"/>
    </source>
</evidence>
<dbReference type="EMBL" id="JBHSRG010000009">
    <property type="protein sequence ID" value="MFC6122294.1"/>
    <property type="molecule type" value="Genomic_DNA"/>
</dbReference>
<organism evidence="1 2">
    <name type="scientific">Citrobacter bitternis</name>
    <dbReference type="NCBI Taxonomy" id="1585982"/>
    <lineage>
        <taxon>Bacteria</taxon>
        <taxon>Pseudomonadati</taxon>
        <taxon>Pseudomonadota</taxon>
        <taxon>Gammaproteobacteria</taxon>
        <taxon>Enterobacterales</taxon>
        <taxon>Enterobacteriaceae</taxon>
        <taxon>Citrobacter</taxon>
    </lineage>
</organism>
<gene>
    <name evidence="1" type="ORF">ACFPZP_14650</name>
</gene>
<protein>
    <submittedName>
        <fullName evidence="1">Uncharacterized protein</fullName>
    </submittedName>
</protein>
<reference evidence="2" key="1">
    <citation type="journal article" date="2019" name="Int. J. Syst. Evol. Microbiol.">
        <title>The Global Catalogue of Microorganisms (GCM) 10K type strain sequencing project: providing services to taxonomists for standard genome sequencing and annotation.</title>
        <authorList>
            <consortium name="The Broad Institute Genomics Platform"/>
            <consortium name="The Broad Institute Genome Sequencing Center for Infectious Disease"/>
            <person name="Wu L."/>
            <person name="Ma J."/>
        </authorList>
    </citation>
    <scope>NUCLEOTIDE SEQUENCE [LARGE SCALE GENOMIC DNA]</scope>
    <source>
        <strain evidence="2">JCM30009</strain>
    </source>
</reference>